<evidence type="ECO:0000313" key="2">
    <source>
        <dbReference type="Proteomes" id="UP001595979"/>
    </source>
</evidence>
<comment type="caution">
    <text evidence="1">The sequence shown here is derived from an EMBL/GenBank/DDBJ whole genome shotgun (WGS) entry which is preliminary data.</text>
</comment>
<accession>A0ABW1DND1</accession>
<organism evidence="1 2">
    <name type="scientific">Deinococcus petrolearius</name>
    <dbReference type="NCBI Taxonomy" id="1751295"/>
    <lineage>
        <taxon>Bacteria</taxon>
        <taxon>Thermotogati</taxon>
        <taxon>Deinococcota</taxon>
        <taxon>Deinococci</taxon>
        <taxon>Deinococcales</taxon>
        <taxon>Deinococcaceae</taxon>
        <taxon>Deinococcus</taxon>
    </lineage>
</organism>
<sequence length="92" mass="10228">MSGQAAGPYVGRDARQFAERKARYGGRDWVVWTARAGERCCAPLSAGALKAAMLDHGTQREGMLLIHRNGGEAQFMDWADAVQIRRNLRYFG</sequence>
<proteinExistence type="predicted"/>
<dbReference type="Proteomes" id="UP001595979">
    <property type="component" value="Unassembled WGS sequence"/>
</dbReference>
<dbReference type="RefSeq" id="WP_380050437.1">
    <property type="nucleotide sequence ID" value="NZ_JBHSOH010000020.1"/>
</dbReference>
<protein>
    <submittedName>
        <fullName evidence="1">Uncharacterized protein</fullName>
    </submittedName>
</protein>
<name>A0ABW1DND1_9DEIO</name>
<evidence type="ECO:0000313" key="1">
    <source>
        <dbReference type="EMBL" id="MFC5849354.1"/>
    </source>
</evidence>
<gene>
    <name evidence="1" type="ORF">ACFPQ6_13660</name>
</gene>
<keyword evidence="2" id="KW-1185">Reference proteome</keyword>
<reference evidence="2" key="1">
    <citation type="journal article" date="2019" name="Int. J. Syst. Evol. Microbiol.">
        <title>The Global Catalogue of Microorganisms (GCM) 10K type strain sequencing project: providing services to taxonomists for standard genome sequencing and annotation.</title>
        <authorList>
            <consortium name="The Broad Institute Genomics Platform"/>
            <consortium name="The Broad Institute Genome Sequencing Center for Infectious Disease"/>
            <person name="Wu L."/>
            <person name="Ma J."/>
        </authorList>
    </citation>
    <scope>NUCLEOTIDE SEQUENCE [LARGE SCALE GENOMIC DNA]</scope>
    <source>
        <strain evidence="2">CGMCC 1.15053</strain>
    </source>
</reference>
<dbReference type="EMBL" id="JBHSOH010000020">
    <property type="protein sequence ID" value="MFC5849354.1"/>
    <property type="molecule type" value="Genomic_DNA"/>
</dbReference>